<evidence type="ECO:0000256" key="2">
    <source>
        <dbReference type="SAM" id="MobiDB-lite"/>
    </source>
</evidence>
<proteinExistence type="predicted"/>
<dbReference type="EMBL" id="GG662699">
    <property type="protein sequence ID" value="EAR96104.1"/>
    <property type="molecule type" value="Genomic_DNA"/>
</dbReference>
<dbReference type="GO" id="GO:0030552">
    <property type="term" value="F:cAMP binding"/>
    <property type="evidence" value="ECO:0007669"/>
    <property type="project" value="TreeGrafter"/>
</dbReference>
<gene>
    <name evidence="4" type="ORF">TTHERM_00128680</name>
</gene>
<dbReference type="RefSeq" id="XP_001016349.1">
    <property type="nucleotide sequence ID" value="XM_001016349.1"/>
</dbReference>
<dbReference type="Gene3D" id="2.60.120.10">
    <property type="entry name" value="Jelly Rolls"/>
    <property type="match status" value="2"/>
</dbReference>
<dbReference type="InterPro" id="IPR014710">
    <property type="entry name" value="RmlC-like_jellyroll"/>
</dbReference>
<organism evidence="4 5">
    <name type="scientific">Tetrahymena thermophila (strain SB210)</name>
    <dbReference type="NCBI Taxonomy" id="312017"/>
    <lineage>
        <taxon>Eukaryota</taxon>
        <taxon>Sar</taxon>
        <taxon>Alveolata</taxon>
        <taxon>Ciliophora</taxon>
        <taxon>Intramacronucleata</taxon>
        <taxon>Oligohymenophorea</taxon>
        <taxon>Hymenostomatida</taxon>
        <taxon>Tetrahymenina</taxon>
        <taxon>Tetrahymenidae</taxon>
        <taxon>Tetrahymena</taxon>
    </lineage>
</organism>
<dbReference type="Proteomes" id="UP000009168">
    <property type="component" value="Unassembled WGS sequence"/>
</dbReference>
<dbReference type="InterPro" id="IPR018490">
    <property type="entry name" value="cNMP-bd_dom_sf"/>
</dbReference>
<dbReference type="InterPro" id="IPR000595">
    <property type="entry name" value="cNMP-bd_dom"/>
</dbReference>
<dbReference type="GeneID" id="7846268"/>
<dbReference type="AlphaFoldDB" id="I7MED1"/>
<evidence type="ECO:0000259" key="3">
    <source>
        <dbReference type="PROSITE" id="PS50042"/>
    </source>
</evidence>
<dbReference type="InterPro" id="IPR050503">
    <property type="entry name" value="cAMP-dep_PK_reg_su-like"/>
</dbReference>
<dbReference type="PANTHER" id="PTHR11635:SF152">
    <property type="entry name" value="CAMP-DEPENDENT PROTEIN KINASE TYPE I REGULATORY SUBUNIT-RELATED"/>
    <property type="match status" value="1"/>
</dbReference>
<dbReference type="GO" id="GO:0034236">
    <property type="term" value="F:protein kinase A catalytic subunit binding"/>
    <property type="evidence" value="ECO:0007669"/>
    <property type="project" value="TreeGrafter"/>
</dbReference>
<protein>
    <submittedName>
        <fullName evidence="4">Cyclic nucleotide-binding domain protein</fullName>
    </submittedName>
</protein>
<dbReference type="GO" id="GO:0004862">
    <property type="term" value="F:cAMP-dependent protein kinase inhibitor activity"/>
    <property type="evidence" value="ECO:0007669"/>
    <property type="project" value="TreeGrafter"/>
</dbReference>
<name>I7MED1_TETTS</name>
<feature type="domain" description="Cyclic nucleotide-binding" evidence="3">
    <location>
        <begin position="301"/>
        <end position="347"/>
    </location>
</feature>
<accession>I7MED1</accession>
<dbReference type="SUPFAM" id="SSF51206">
    <property type="entry name" value="cAMP-binding domain-like"/>
    <property type="match status" value="2"/>
</dbReference>
<dbReference type="GO" id="GO:0005952">
    <property type="term" value="C:cAMP-dependent protein kinase complex"/>
    <property type="evidence" value="ECO:0007669"/>
    <property type="project" value="InterPro"/>
</dbReference>
<keyword evidence="5" id="KW-1185">Reference proteome</keyword>
<evidence type="ECO:0000313" key="4">
    <source>
        <dbReference type="EMBL" id="EAR96104.1"/>
    </source>
</evidence>
<dbReference type="GO" id="GO:0005829">
    <property type="term" value="C:cytosol"/>
    <property type="evidence" value="ECO:0007669"/>
    <property type="project" value="TreeGrafter"/>
</dbReference>
<feature type="region of interest" description="Disordered" evidence="2">
    <location>
        <begin position="516"/>
        <end position="539"/>
    </location>
</feature>
<dbReference type="PROSITE" id="PS50042">
    <property type="entry name" value="CNMP_BINDING_3"/>
    <property type="match status" value="1"/>
</dbReference>
<feature type="coiled-coil region" evidence="1">
    <location>
        <begin position="600"/>
        <end position="631"/>
    </location>
</feature>
<reference evidence="5" key="1">
    <citation type="journal article" date="2006" name="PLoS Biol.">
        <title>Macronuclear genome sequence of the ciliate Tetrahymena thermophila, a model eukaryote.</title>
        <authorList>
            <person name="Eisen J.A."/>
            <person name="Coyne R.S."/>
            <person name="Wu M."/>
            <person name="Wu D."/>
            <person name="Thiagarajan M."/>
            <person name="Wortman J.R."/>
            <person name="Badger J.H."/>
            <person name="Ren Q."/>
            <person name="Amedeo P."/>
            <person name="Jones K.M."/>
            <person name="Tallon L.J."/>
            <person name="Delcher A.L."/>
            <person name="Salzberg S.L."/>
            <person name="Silva J.C."/>
            <person name="Haas B.J."/>
            <person name="Majoros W.H."/>
            <person name="Farzad M."/>
            <person name="Carlton J.M."/>
            <person name="Smith R.K. Jr."/>
            <person name="Garg J."/>
            <person name="Pearlman R.E."/>
            <person name="Karrer K.M."/>
            <person name="Sun L."/>
            <person name="Manning G."/>
            <person name="Elde N.C."/>
            <person name="Turkewitz A.P."/>
            <person name="Asai D.J."/>
            <person name="Wilkes D.E."/>
            <person name="Wang Y."/>
            <person name="Cai H."/>
            <person name="Collins K."/>
            <person name="Stewart B.A."/>
            <person name="Lee S.R."/>
            <person name="Wilamowska K."/>
            <person name="Weinberg Z."/>
            <person name="Ruzzo W.L."/>
            <person name="Wloga D."/>
            <person name="Gaertig J."/>
            <person name="Frankel J."/>
            <person name="Tsao C.-C."/>
            <person name="Gorovsky M.A."/>
            <person name="Keeling P.J."/>
            <person name="Waller R.F."/>
            <person name="Patron N.J."/>
            <person name="Cherry J.M."/>
            <person name="Stover N.A."/>
            <person name="Krieger C.J."/>
            <person name="del Toro C."/>
            <person name="Ryder H.F."/>
            <person name="Williamson S.C."/>
            <person name="Barbeau R.A."/>
            <person name="Hamilton E.P."/>
            <person name="Orias E."/>
        </authorList>
    </citation>
    <scope>NUCLEOTIDE SEQUENCE [LARGE SCALE GENOMIC DNA]</scope>
    <source>
        <strain evidence="5">SB210</strain>
    </source>
</reference>
<dbReference type="KEGG" id="tet:TTHERM_00128680"/>
<dbReference type="CDD" id="cd00038">
    <property type="entry name" value="CAP_ED"/>
    <property type="match status" value="1"/>
</dbReference>
<sequence length="928" mass="107801">MDTPSNQYQLKINFVEDNIGNKIYQSTQEQQAQDQTPSTYRRRDGQNFLIPRTSIKMMNQSQKRFSKITAGLSYLTISNVFDHAFKINIVQYINSQDKKISEIRFLKKHLQNCNFFQNYAIPLGDDVFEQCIQKLQIKTLQPNTYLIQKGDQVENLYILLIGSALKTQQKLQKSENIILQSEQDQFTPSNYNFSSMNSCFQIHNAALQVSPKSQFLYDVNSALSSQSNFNQNKGNKDAKIEPITSLFEQQFLQRSDSTHYIYNTEECVYAYINSSTFAQIIKNSKNSELIQNLNEIRRSQFLSDWPVIKLKSIINQSTIKSYQRNQYVYKQGDQSSFWYLILDGEFEYEKEFSINNEINDIQKACLDKVAHEFKKQNIVTDESQKGKGFLRVSLLQQGELFGLEDLIPKDLRRYNLKCISNVGTVRQINEQLFYKLISKSSEESQKLQNLANQKLAWLQKATEEKMPINKKIFNTILDSKRNRTIQLIKQQEEYKEKEMQNIAKMVMQAETNINNDQRNRNRSNLANNPSFGFKNTNNHETQRDVLGLAENTIENQIKDSINKKVSLQKDKKRIHQLINQIQSPIKLIQPENKITFLQPTDDEESRKNKIQKELSQERKKMIEAKEDLLSQYRVSIDKYVSENNQKLYKKIEFKKLGANYYMKSHQQGSEDHSGQKQYQKINEKDSLTPIRCQIKKQLNCLGEDQSQKKDFNSRLASRQASSILGDQHSKSINQLQLSLKSSLASLENSNQPINTIKPLIIPNLQLKNYGLGSQSPILIQTARSFSQNQAQNQNYTNESSYSEQSSPLLSFQNKLFIPQNTKKIIFKQNSQNTPNSTILEKYSMSTQSSFFKKGNELFEQIMTARNHQSSSRQAYRSSSQYKASDGIGDSFQLNIQPQKQNIHNDNQIIKHIKQKMSQNHKRSSSLIH</sequence>
<dbReference type="InParanoid" id="I7MED1"/>
<dbReference type="HOGENOM" id="CLU_315133_0_0_1"/>
<keyword evidence="1" id="KW-0175">Coiled coil</keyword>
<dbReference type="PANTHER" id="PTHR11635">
    <property type="entry name" value="CAMP-DEPENDENT PROTEIN KINASE REGULATORY CHAIN"/>
    <property type="match status" value="1"/>
</dbReference>
<evidence type="ECO:0000256" key="1">
    <source>
        <dbReference type="SAM" id="Coils"/>
    </source>
</evidence>
<evidence type="ECO:0000313" key="5">
    <source>
        <dbReference type="Proteomes" id="UP000009168"/>
    </source>
</evidence>